<protein>
    <submittedName>
        <fullName evidence="1">Uncharacterized protein</fullName>
    </submittedName>
</protein>
<comment type="caution">
    <text evidence="1">The sequence shown here is derived from an EMBL/GenBank/DDBJ whole genome shotgun (WGS) entry which is preliminary data.</text>
</comment>
<organism evidence="1">
    <name type="scientific">marine sediment metagenome</name>
    <dbReference type="NCBI Taxonomy" id="412755"/>
    <lineage>
        <taxon>unclassified sequences</taxon>
        <taxon>metagenomes</taxon>
        <taxon>ecological metagenomes</taxon>
    </lineage>
</organism>
<gene>
    <name evidence="1" type="ORF">LCGC14_2715130</name>
</gene>
<sequence length="215" mass="23859">MTKIIKKYDLEKPMQMVKMATILKNHIVKNKLYAEIAGKNYVMVEGWQFAGGLMGLFPKVAKIEDLGGGKWLAKVEIIDRRDGAVISVGFALCSKAEMKKKTFDEYAILSMAQTRAIGKAYRNLLGWVMKLAGYEGTPAEEIKPVKESKTAPTKTAAILNGKKVEELKKELKGNTAAEKIADLKKRTSIKIVSFNITDRHAGILLVTLLTSKTKR</sequence>
<dbReference type="AlphaFoldDB" id="A0A0F8ZBM8"/>
<proteinExistence type="predicted"/>
<reference evidence="1" key="1">
    <citation type="journal article" date="2015" name="Nature">
        <title>Complex archaea that bridge the gap between prokaryotes and eukaryotes.</title>
        <authorList>
            <person name="Spang A."/>
            <person name="Saw J.H."/>
            <person name="Jorgensen S.L."/>
            <person name="Zaremba-Niedzwiedzka K."/>
            <person name="Martijn J."/>
            <person name="Lind A.E."/>
            <person name="van Eijk R."/>
            <person name="Schleper C."/>
            <person name="Guy L."/>
            <person name="Ettema T.J."/>
        </authorList>
    </citation>
    <scope>NUCLEOTIDE SEQUENCE</scope>
</reference>
<accession>A0A0F8ZBM8</accession>
<evidence type="ECO:0000313" key="1">
    <source>
        <dbReference type="EMBL" id="KKK91222.1"/>
    </source>
</evidence>
<dbReference type="EMBL" id="LAZR01048748">
    <property type="protein sequence ID" value="KKK91222.1"/>
    <property type="molecule type" value="Genomic_DNA"/>
</dbReference>
<name>A0A0F8ZBM8_9ZZZZ</name>